<dbReference type="OrthoDB" id="4157208at2759"/>
<evidence type="ECO:0000313" key="3">
    <source>
        <dbReference type="Proteomes" id="UP000654913"/>
    </source>
</evidence>
<dbReference type="KEGG" id="apuu:APUU_30294A"/>
<reference evidence="2" key="1">
    <citation type="submission" date="2021-01" db="EMBL/GenBank/DDBJ databases">
        <authorList>
            <consortium name="Aspergillus puulaauensis MK2 genome sequencing consortium"/>
            <person name="Kazuki M."/>
            <person name="Futagami T."/>
        </authorList>
    </citation>
    <scope>NUCLEOTIDE SEQUENCE</scope>
    <source>
        <strain evidence="2">MK2</strain>
    </source>
</reference>
<feature type="compositionally biased region" description="Low complexity" evidence="1">
    <location>
        <begin position="15"/>
        <end position="62"/>
    </location>
</feature>
<accession>A0A7R7XIU9</accession>
<gene>
    <name evidence="2" type="ORF">APUU_30294A</name>
</gene>
<reference evidence="2" key="2">
    <citation type="submission" date="2021-02" db="EMBL/GenBank/DDBJ databases">
        <title>Aspergillus puulaauensis MK2 genome sequence.</title>
        <authorList>
            <person name="Futagami T."/>
            <person name="Mori K."/>
            <person name="Kadooka C."/>
            <person name="Tanaka T."/>
        </authorList>
    </citation>
    <scope>NUCLEOTIDE SEQUENCE</scope>
    <source>
        <strain evidence="2">MK2</strain>
    </source>
</reference>
<evidence type="ECO:0000313" key="2">
    <source>
        <dbReference type="EMBL" id="BCS22069.1"/>
    </source>
</evidence>
<proteinExistence type="predicted"/>
<keyword evidence="3" id="KW-1185">Reference proteome</keyword>
<feature type="region of interest" description="Disordered" evidence="1">
    <location>
        <begin position="1"/>
        <end position="77"/>
    </location>
</feature>
<dbReference type="RefSeq" id="XP_041554263.1">
    <property type="nucleotide sequence ID" value="XM_041701370.1"/>
</dbReference>
<name>A0A7R7XIU9_9EURO</name>
<dbReference type="GeneID" id="64972074"/>
<dbReference type="AlphaFoldDB" id="A0A7R7XIU9"/>
<protein>
    <submittedName>
        <fullName evidence="2">Uncharacterized protein</fullName>
    </submittedName>
</protein>
<sequence length="107" mass="11161">MDNPPAALGLSHSNPQLSTSTTLSTPAAAQLQSQSQPQPPTSQQNQPQPSDTTQQPQSQSQAYPHQITGDGGPTATAPFLKDFSLVAEAAKRAQVAIVTRDLEGVSL</sequence>
<dbReference type="EMBL" id="AP024445">
    <property type="protein sequence ID" value="BCS22069.1"/>
    <property type="molecule type" value="Genomic_DNA"/>
</dbReference>
<evidence type="ECO:0000256" key="1">
    <source>
        <dbReference type="SAM" id="MobiDB-lite"/>
    </source>
</evidence>
<organism evidence="2 3">
    <name type="scientific">Aspergillus puulaauensis</name>
    <dbReference type="NCBI Taxonomy" id="1220207"/>
    <lineage>
        <taxon>Eukaryota</taxon>
        <taxon>Fungi</taxon>
        <taxon>Dikarya</taxon>
        <taxon>Ascomycota</taxon>
        <taxon>Pezizomycotina</taxon>
        <taxon>Eurotiomycetes</taxon>
        <taxon>Eurotiomycetidae</taxon>
        <taxon>Eurotiales</taxon>
        <taxon>Aspergillaceae</taxon>
        <taxon>Aspergillus</taxon>
    </lineage>
</organism>
<dbReference type="Proteomes" id="UP000654913">
    <property type="component" value="Chromosome 3"/>
</dbReference>